<gene>
    <name evidence="10" type="primary">MGAM_4</name>
    <name evidence="10" type="ORF">FJT64_001530</name>
</gene>
<comment type="caution">
    <text evidence="10">The sequence shown here is derived from an EMBL/GenBank/DDBJ whole genome shotgun (WGS) entry which is preliminary data.</text>
</comment>
<evidence type="ECO:0000256" key="4">
    <source>
        <dbReference type="ARBA" id="ARBA00023180"/>
    </source>
</evidence>
<comment type="similarity">
    <text evidence="1">Belongs to the glycosyl hydrolase 31 family.</text>
</comment>
<keyword evidence="11" id="KW-1185">Reference proteome</keyword>
<dbReference type="InterPro" id="IPR030459">
    <property type="entry name" value="Glyco_hydro_31_CS"/>
</dbReference>
<evidence type="ECO:0000256" key="3">
    <source>
        <dbReference type="ARBA" id="ARBA00022801"/>
    </source>
</evidence>
<organism evidence="10 11">
    <name type="scientific">Amphibalanus amphitrite</name>
    <name type="common">Striped barnacle</name>
    <name type="synonym">Balanus amphitrite</name>
    <dbReference type="NCBI Taxonomy" id="1232801"/>
    <lineage>
        <taxon>Eukaryota</taxon>
        <taxon>Metazoa</taxon>
        <taxon>Ecdysozoa</taxon>
        <taxon>Arthropoda</taxon>
        <taxon>Crustacea</taxon>
        <taxon>Multicrustacea</taxon>
        <taxon>Cirripedia</taxon>
        <taxon>Thoracica</taxon>
        <taxon>Thoracicalcarea</taxon>
        <taxon>Balanomorpha</taxon>
        <taxon>Balanoidea</taxon>
        <taxon>Balanidae</taxon>
        <taxon>Amphibalaninae</taxon>
        <taxon>Amphibalanus</taxon>
    </lineage>
</organism>
<accession>A0A6A4X5I3</accession>
<proteinExistence type="inferred from homology"/>
<keyword evidence="3" id="KW-0378">Hydrolase</keyword>
<name>A0A6A4X5I3_AMPAM</name>
<dbReference type="CDD" id="cd06602">
    <property type="entry name" value="GH31_MGAM_SI_GAA"/>
    <property type="match status" value="1"/>
</dbReference>
<evidence type="ECO:0000259" key="8">
    <source>
        <dbReference type="Pfam" id="PF21365"/>
    </source>
</evidence>
<dbReference type="Gene3D" id="3.20.20.80">
    <property type="entry name" value="Glycosidases"/>
    <property type="match status" value="2"/>
</dbReference>
<dbReference type="Proteomes" id="UP000440578">
    <property type="component" value="Unassembled WGS sequence"/>
</dbReference>
<evidence type="ECO:0000313" key="11">
    <source>
        <dbReference type="Proteomes" id="UP000440578"/>
    </source>
</evidence>
<dbReference type="InterPro" id="IPR011013">
    <property type="entry name" value="Gal_mutarotase_sf_dom"/>
</dbReference>
<feature type="signal peptide" evidence="6">
    <location>
        <begin position="1"/>
        <end position="21"/>
    </location>
</feature>
<keyword evidence="5" id="KW-0326">Glycosidase</keyword>
<dbReference type="CDD" id="cd14752">
    <property type="entry name" value="GH31_N"/>
    <property type="match status" value="1"/>
</dbReference>
<protein>
    <submittedName>
        <fullName evidence="10">Maltase-glucoamylase, intestinal</fullName>
    </submittedName>
</protein>
<dbReference type="PROSITE" id="PS00707">
    <property type="entry name" value="GLYCOSYL_HYDROL_F31_2"/>
    <property type="match status" value="1"/>
</dbReference>
<evidence type="ECO:0000256" key="6">
    <source>
        <dbReference type="SAM" id="SignalP"/>
    </source>
</evidence>
<feature type="domain" description="Glycosyl hydrolase family 31 C-terminal" evidence="8">
    <location>
        <begin position="734"/>
        <end position="824"/>
    </location>
</feature>
<keyword evidence="4" id="KW-0325">Glycoprotein</keyword>
<evidence type="ECO:0000256" key="2">
    <source>
        <dbReference type="ARBA" id="ARBA00022729"/>
    </source>
</evidence>
<dbReference type="GO" id="GO:0005975">
    <property type="term" value="P:carbohydrate metabolic process"/>
    <property type="evidence" value="ECO:0007669"/>
    <property type="project" value="InterPro"/>
</dbReference>
<evidence type="ECO:0000313" key="10">
    <source>
        <dbReference type="EMBL" id="KAF0314527.1"/>
    </source>
</evidence>
<dbReference type="GO" id="GO:0030246">
    <property type="term" value="F:carbohydrate binding"/>
    <property type="evidence" value="ECO:0007669"/>
    <property type="project" value="InterPro"/>
</dbReference>
<dbReference type="InterPro" id="IPR056497">
    <property type="entry name" value="HEAT_DAAF5"/>
</dbReference>
<dbReference type="Pfam" id="PF21365">
    <property type="entry name" value="Glyco_hydro_31_3rd"/>
    <property type="match status" value="1"/>
</dbReference>
<dbReference type="InterPro" id="IPR030458">
    <property type="entry name" value="Glyco_hydro_31_AS"/>
</dbReference>
<dbReference type="InterPro" id="IPR000322">
    <property type="entry name" value="Glyco_hydro_31_TIM"/>
</dbReference>
<dbReference type="PANTHER" id="PTHR22762">
    <property type="entry name" value="ALPHA-GLUCOSIDASE"/>
    <property type="match status" value="1"/>
</dbReference>
<keyword evidence="2 6" id="KW-0732">Signal</keyword>
<dbReference type="SUPFAM" id="SSF51445">
    <property type="entry name" value="(Trans)glycosidases"/>
    <property type="match status" value="1"/>
</dbReference>
<dbReference type="SUPFAM" id="SSF51011">
    <property type="entry name" value="Glycosyl hydrolase domain"/>
    <property type="match status" value="1"/>
</dbReference>
<dbReference type="OrthoDB" id="1334205at2759"/>
<feature type="chain" id="PRO_5025580145" evidence="6">
    <location>
        <begin position="22"/>
        <end position="1515"/>
    </location>
</feature>
<sequence length="1515" mass="167087">MALFWPRWLTALLVGIAAAAAGPTPLECPLPDGPGSASPAVCARYTACVWTGTSCRLTDRVGYRVQKTAGNRGPTRHLRLTKLTDATLFGGDVQELALTVTRHDRQRMRLTFRDSARPRYEVPLALDLPSPGVRAPRRTEYGIHLPGQRSQEPFSVGVSHAGRHALRVLPQLTYSDQFVEVTLQLAAQDVYGMGENNHDSFRHDLDAAITWPIFARDHPPESARENLYGAHPFFAAIEDDSGRSFGVLFLSSNAMEYKVFRLNGTAAVTFRTVGGILDMCLFFGRSPLEVLRQYHLTIGRPALPSYWALGFQLSRFGYRGTDDIRRIHARNRAAGIPQDVQYSDIDYMDTRRDFTVQPKQFGDLAKLVGELRGEGVHLALIYDPALAIDFGSYPPVDRGVAADVFVRWCNSSLVPPDQCVGCRDYVVGYVWPQNKTLFPDFFQSATVSWWTDEMRRFSEMAGGPDGFWIDMNEPSNFGTNMDKPFNWPNNLPPWSLKCPQNNIDSPPYPTMYVRDPDNESKRLSDKTICMSTKHINDVFPAPFTRPAYRHPGSSERRHRGHRAWRKHSLANQPPQDRQELLHYDTHNLYGWSETHATRRAMDVVLGGRRGLLVGRSTFPGAGRWASHWFGDNTARWNDMHRSVVRMFEFGMFGIPHVGADICGFNGNTTENLCLRWMQLGAFYPFCRNHNTDDGIEQDPAAWPSVAAASRDALGLRYRLLPYLYTLMYHAAAFGATVVRPLAFEFPTQSELRGVDTQFLWGSGVMVAPILSEQSQTRVQVTFPPGDWFDLRNGSLAHSSNVTTAVTYDVPLSQMIPVFARGGAALPMQPNASTTAESRRGAFWLGVFGRRARGELYWDDGESSDSLDSGRFYHCFFHFSGGVLKTLVDSAQTQWMETPLLQRIMFHGVPKPASVTADGTAVPAGQIRYESGVLTVTVQLHMGKDHVVQLYPGKESVPLRDGASSVSERAEQLWEEAGRQYLAENEEENRQLINYPAPPPDGYPAQYSRPPLGCRLLAQRCFCTLLPGAVADLTDWVAPTRLKVAQLLHVLVLHQETAVTQHLQKLVPPLTAALGDDEQEVVHWVTRTAELLGCFVPDSALTEVVLKPITGEGASTGRQLLLLAACLRGRPQRHLVAEQVAETVSARDVCQSHEPERQRGLLAVTAALLDSGPDLPTGAVPPLFALLVTVAGHADSESETADTAAALLSRLAEVGGRSEAALLSELGPPLLQRLAEDAELWTAASSDLLTLLALLRCSASPPEPLLRPSLPVLAACCRPDRPAPLRLACFSQLCRLVTVCPPAVLRPLLHSVTDDIVAPSLVWHPGRSDAAIRTAALALLLAELQVPELAAAELTADHEKLLTAVVGLLEDESRKTRLFCARAIRSLLLLTPPGSLPVQLLHNTTTELLKRLDDTDGEVRLCAAGAVPALVTALGPDYCGQQWRGHVEHFAQTLLVFLDDADERLQQLAYEALLSVGRLNAAVVCEQTSVHRDKQRSPARCDQLLRALTPAGAGGQ</sequence>
<dbReference type="InterPro" id="IPR017853">
    <property type="entry name" value="GH"/>
</dbReference>
<evidence type="ECO:0000256" key="5">
    <source>
        <dbReference type="ARBA" id="ARBA00023295"/>
    </source>
</evidence>
<dbReference type="SUPFAM" id="SSF74650">
    <property type="entry name" value="Galactose mutarotase-like"/>
    <property type="match status" value="1"/>
</dbReference>
<dbReference type="PANTHER" id="PTHR22762:SF133">
    <property type="entry name" value="P-TYPE DOMAIN-CONTAINING PROTEIN"/>
    <property type="match status" value="1"/>
</dbReference>
<dbReference type="EMBL" id="VIIS01000015">
    <property type="protein sequence ID" value="KAF0314527.1"/>
    <property type="molecule type" value="Genomic_DNA"/>
</dbReference>
<evidence type="ECO:0000259" key="7">
    <source>
        <dbReference type="Pfam" id="PF01055"/>
    </source>
</evidence>
<dbReference type="InterPro" id="IPR016024">
    <property type="entry name" value="ARM-type_fold"/>
</dbReference>
<feature type="domain" description="Glycoside hydrolase family 31 TIM barrel" evidence="7">
    <location>
        <begin position="301"/>
        <end position="726"/>
    </location>
</feature>
<dbReference type="InterPro" id="IPR013780">
    <property type="entry name" value="Glyco_hydro_b"/>
</dbReference>
<dbReference type="InterPro" id="IPR011989">
    <property type="entry name" value="ARM-like"/>
</dbReference>
<dbReference type="SUPFAM" id="SSF48371">
    <property type="entry name" value="ARM repeat"/>
    <property type="match status" value="1"/>
</dbReference>
<dbReference type="Gene3D" id="1.25.10.10">
    <property type="entry name" value="Leucine-rich Repeat Variant"/>
    <property type="match status" value="2"/>
</dbReference>
<dbReference type="PROSITE" id="PS00129">
    <property type="entry name" value="GLYCOSYL_HYDROL_F31_1"/>
    <property type="match status" value="1"/>
</dbReference>
<evidence type="ECO:0000256" key="1">
    <source>
        <dbReference type="ARBA" id="ARBA00007806"/>
    </source>
</evidence>
<dbReference type="Gene3D" id="2.60.40.1760">
    <property type="entry name" value="glycosyl hydrolase (family 31)"/>
    <property type="match status" value="1"/>
</dbReference>
<reference evidence="10 11" key="1">
    <citation type="submission" date="2019-07" db="EMBL/GenBank/DDBJ databases">
        <title>Draft genome assembly of a fouling barnacle, Amphibalanus amphitrite (Darwin, 1854): The first reference genome for Thecostraca.</title>
        <authorList>
            <person name="Kim W."/>
        </authorList>
    </citation>
    <scope>NUCLEOTIDE SEQUENCE [LARGE SCALE GENOMIC DNA]</scope>
    <source>
        <strain evidence="10">SNU_AA5</strain>
        <tissue evidence="10">Soma without cirri and trophi</tissue>
    </source>
</reference>
<dbReference type="Gene3D" id="2.60.40.1180">
    <property type="entry name" value="Golgi alpha-mannosidase II"/>
    <property type="match status" value="2"/>
</dbReference>
<feature type="domain" description="Dynein axonemal assembly factor 5 HEAT-repeat" evidence="9">
    <location>
        <begin position="1001"/>
        <end position="1191"/>
    </location>
</feature>
<dbReference type="GO" id="GO:0004558">
    <property type="term" value="F:alpha-1,4-glucosidase activity"/>
    <property type="evidence" value="ECO:0007669"/>
    <property type="project" value="TreeGrafter"/>
</dbReference>
<evidence type="ECO:0000259" key="9">
    <source>
        <dbReference type="Pfam" id="PF24573"/>
    </source>
</evidence>
<dbReference type="Pfam" id="PF01055">
    <property type="entry name" value="Glyco_hydro_31_2nd"/>
    <property type="match status" value="1"/>
</dbReference>
<dbReference type="InterPro" id="IPR048395">
    <property type="entry name" value="Glyco_hydro_31_C"/>
</dbReference>
<dbReference type="Pfam" id="PF24573">
    <property type="entry name" value="HEAT_DAAF5"/>
    <property type="match status" value="1"/>
</dbReference>